<feature type="domain" description="MULE transposase" evidence="1">
    <location>
        <begin position="93"/>
        <end position="183"/>
    </location>
</feature>
<dbReference type="InterPro" id="IPR018289">
    <property type="entry name" value="MULE_transposase_dom"/>
</dbReference>
<dbReference type="PANTHER" id="PTHR47718">
    <property type="entry name" value="OS01G0519700 PROTEIN"/>
    <property type="match status" value="1"/>
</dbReference>
<dbReference type="AlphaFoldDB" id="A0A0B2PDU5"/>
<name>A0A0B2PDU5_GLYSO</name>
<accession>A0A0B2PDU5</accession>
<dbReference type="EMBL" id="KN667014">
    <property type="protein sequence ID" value="KHN07475.1"/>
    <property type="molecule type" value="Genomic_DNA"/>
</dbReference>
<gene>
    <name evidence="2" type="ORF">glysoja_049197</name>
</gene>
<evidence type="ECO:0000313" key="2">
    <source>
        <dbReference type="EMBL" id="KHN07475.1"/>
    </source>
</evidence>
<sequence length="183" mass="21144">RTCQIMGYMATQKGGLAGVGFNKKDLFNYIEHRMRSTIKDGDAMASLSYLPGKANNDKMFYAKYLISEDGKLMNLFRADVNSRIDYQCFRDMVVFDDMYKKNKYNKPMVIFLAKNHHSKIVTFGCELVAGEITNAYKWVLNTFLEVMCNKQPKSIVIDGDLAIREAIKEVFPNATHRLFQWHL</sequence>
<dbReference type="Proteomes" id="UP000053555">
    <property type="component" value="Unassembled WGS sequence"/>
</dbReference>
<organism evidence="2">
    <name type="scientific">Glycine soja</name>
    <name type="common">Wild soybean</name>
    <dbReference type="NCBI Taxonomy" id="3848"/>
    <lineage>
        <taxon>Eukaryota</taxon>
        <taxon>Viridiplantae</taxon>
        <taxon>Streptophyta</taxon>
        <taxon>Embryophyta</taxon>
        <taxon>Tracheophyta</taxon>
        <taxon>Spermatophyta</taxon>
        <taxon>Magnoliopsida</taxon>
        <taxon>eudicotyledons</taxon>
        <taxon>Gunneridae</taxon>
        <taxon>Pentapetalae</taxon>
        <taxon>rosids</taxon>
        <taxon>fabids</taxon>
        <taxon>Fabales</taxon>
        <taxon>Fabaceae</taxon>
        <taxon>Papilionoideae</taxon>
        <taxon>50 kb inversion clade</taxon>
        <taxon>NPAAA clade</taxon>
        <taxon>indigoferoid/millettioid clade</taxon>
        <taxon>Phaseoleae</taxon>
        <taxon>Glycine</taxon>
        <taxon>Glycine subgen. Soja</taxon>
    </lineage>
</organism>
<reference evidence="2" key="1">
    <citation type="submission" date="2014-07" db="EMBL/GenBank/DDBJ databases">
        <title>Identification of a novel salt tolerance gene in wild soybean by whole-genome sequencing.</title>
        <authorList>
            <person name="Lam H.-M."/>
            <person name="Qi X."/>
            <person name="Li M.-W."/>
            <person name="Liu X."/>
            <person name="Xie M."/>
            <person name="Ni M."/>
            <person name="Xu X."/>
        </authorList>
    </citation>
    <scope>NUCLEOTIDE SEQUENCE [LARGE SCALE GENOMIC DNA]</scope>
    <source>
        <tissue evidence="2">Root</tissue>
    </source>
</reference>
<dbReference type="Pfam" id="PF10551">
    <property type="entry name" value="MULE"/>
    <property type="match status" value="1"/>
</dbReference>
<protein>
    <submittedName>
        <fullName evidence="2">Protein FAR1-RELATED SEQUENCE 5</fullName>
    </submittedName>
</protein>
<evidence type="ECO:0000259" key="1">
    <source>
        <dbReference type="Pfam" id="PF10551"/>
    </source>
</evidence>
<feature type="non-terminal residue" evidence="2">
    <location>
        <position position="1"/>
    </location>
</feature>
<dbReference type="PANTHER" id="PTHR47718:SF15">
    <property type="entry name" value="PROTEIN FAR1-RELATED SEQUENCE 5-LIKE"/>
    <property type="match status" value="1"/>
</dbReference>
<proteinExistence type="predicted"/>